<dbReference type="OrthoDB" id="4045at2"/>
<evidence type="ECO:0000256" key="6">
    <source>
        <dbReference type="RuleBase" id="RU004057"/>
    </source>
</evidence>
<keyword evidence="4 8" id="KW-1133">Transmembrane helix</keyword>
<keyword evidence="5 8" id="KW-0472">Membrane</keyword>
<protein>
    <submittedName>
        <fullName evidence="11">Biopolymer transport protein ExbB</fullName>
    </submittedName>
</protein>
<proteinExistence type="inferred from homology"/>
<evidence type="ECO:0000256" key="5">
    <source>
        <dbReference type="ARBA" id="ARBA00023136"/>
    </source>
</evidence>
<keyword evidence="2" id="KW-1003">Cell membrane</keyword>
<keyword evidence="6" id="KW-0813">Transport</keyword>
<dbReference type="KEGG" id="mri:Mal4_47550"/>
<dbReference type="GO" id="GO:0017038">
    <property type="term" value="P:protein import"/>
    <property type="evidence" value="ECO:0007669"/>
    <property type="project" value="TreeGrafter"/>
</dbReference>
<dbReference type="InterPro" id="IPR002898">
    <property type="entry name" value="MotA_ExbB_proton_chnl"/>
</dbReference>
<dbReference type="PANTHER" id="PTHR30625">
    <property type="entry name" value="PROTEIN TOLQ"/>
    <property type="match status" value="1"/>
</dbReference>
<evidence type="ECO:0000256" key="9">
    <source>
        <dbReference type="SAM" id="SignalP"/>
    </source>
</evidence>
<evidence type="ECO:0000256" key="1">
    <source>
        <dbReference type="ARBA" id="ARBA00004651"/>
    </source>
</evidence>
<feature type="signal peptide" evidence="9">
    <location>
        <begin position="1"/>
        <end position="34"/>
    </location>
</feature>
<feature type="transmembrane region" description="Helical" evidence="8">
    <location>
        <begin position="92"/>
        <end position="109"/>
    </location>
</feature>
<feature type="transmembrane region" description="Helical" evidence="8">
    <location>
        <begin position="193"/>
        <end position="214"/>
    </location>
</feature>
<feature type="transmembrane region" description="Helical" evidence="8">
    <location>
        <begin position="234"/>
        <end position="260"/>
    </location>
</feature>
<dbReference type="InterPro" id="IPR050790">
    <property type="entry name" value="ExbB/TolQ_transport"/>
</dbReference>
<evidence type="ECO:0000256" key="7">
    <source>
        <dbReference type="SAM" id="MobiDB-lite"/>
    </source>
</evidence>
<comment type="similarity">
    <text evidence="6">Belongs to the exbB/tolQ family.</text>
</comment>
<gene>
    <name evidence="11" type="primary">exbB_4</name>
    <name evidence="11" type="ORF">Mal4_47550</name>
</gene>
<name>A0A517ZD60_9PLAN</name>
<keyword evidence="12" id="KW-1185">Reference proteome</keyword>
<feature type="chain" id="PRO_5021954743" evidence="9">
    <location>
        <begin position="35"/>
        <end position="309"/>
    </location>
</feature>
<dbReference type="GO" id="GO:0005886">
    <property type="term" value="C:plasma membrane"/>
    <property type="evidence" value="ECO:0007669"/>
    <property type="project" value="UniProtKB-SubCell"/>
</dbReference>
<evidence type="ECO:0000313" key="12">
    <source>
        <dbReference type="Proteomes" id="UP000320496"/>
    </source>
</evidence>
<evidence type="ECO:0000256" key="3">
    <source>
        <dbReference type="ARBA" id="ARBA00022692"/>
    </source>
</evidence>
<keyword evidence="9" id="KW-0732">Signal</keyword>
<dbReference type="Proteomes" id="UP000320496">
    <property type="component" value="Chromosome"/>
</dbReference>
<evidence type="ECO:0000259" key="10">
    <source>
        <dbReference type="Pfam" id="PF01618"/>
    </source>
</evidence>
<feature type="region of interest" description="Disordered" evidence="7">
    <location>
        <begin position="289"/>
        <end position="309"/>
    </location>
</feature>
<organism evidence="11 12">
    <name type="scientific">Maioricimonas rarisocia</name>
    <dbReference type="NCBI Taxonomy" id="2528026"/>
    <lineage>
        <taxon>Bacteria</taxon>
        <taxon>Pseudomonadati</taxon>
        <taxon>Planctomycetota</taxon>
        <taxon>Planctomycetia</taxon>
        <taxon>Planctomycetales</taxon>
        <taxon>Planctomycetaceae</taxon>
        <taxon>Maioricimonas</taxon>
    </lineage>
</organism>
<dbReference type="EMBL" id="CP036275">
    <property type="protein sequence ID" value="QDU40399.1"/>
    <property type="molecule type" value="Genomic_DNA"/>
</dbReference>
<evidence type="ECO:0000313" key="11">
    <source>
        <dbReference type="EMBL" id="QDU40399.1"/>
    </source>
</evidence>
<evidence type="ECO:0000256" key="8">
    <source>
        <dbReference type="SAM" id="Phobius"/>
    </source>
</evidence>
<accession>A0A517ZD60</accession>
<dbReference type="PANTHER" id="PTHR30625:SF11">
    <property type="entry name" value="MOTA_TOLQ_EXBB PROTON CHANNEL DOMAIN-CONTAINING PROTEIN"/>
    <property type="match status" value="1"/>
</dbReference>
<keyword evidence="6" id="KW-0653">Protein transport</keyword>
<reference evidence="11 12" key="1">
    <citation type="submission" date="2019-02" db="EMBL/GenBank/DDBJ databases">
        <title>Deep-cultivation of Planctomycetes and their phenomic and genomic characterization uncovers novel biology.</title>
        <authorList>
            <person name="Wiegand S."/>
            <person name="Jogler M."/>
            <person name="Boedeker C."/>
            <person name="Pinto D."/>
            <person name="Vollmers J."/>
            <person name="Rivas-Marin E."/>
            <person name="Kohn T."/>
            <person name="Peeters S.H."/>
            <person name="Heuer A."/>
            <person name="Rast P."/>
            <person name="Oberbeckmann S."/>
            <person name="Bunk B."/>
            <person name="Jeske O."/>
            <person name="Meyerdierks A."/>
            <person name="Storesund J.E."/>
            <person name="Kallscheuer N."/>
            <person name="Luecker S."/>
            <person name="Lage O.M."/>
            <person name="Pohl T."/>
            <person name="Merkel B.J."/>
            <person name="Hornburger P."/>
            <person name="Mueller R.-W."/>
            <person name="Bruemmer F."/>
            <person name="Labrenz M."/>
            <person name="Spormann A.M."/>
            <person name="Op den Camp H."/>
            <person name="Overmann J."/>
            <person name="Amann R."/>
            <person name="Jetten M.S.M."/>
            <person name="Mascher T."/>
            <person name="Medema M.H."/>
            <person name="Devos D.P."/>
            <person name="Kaster A.-K."/>
            <person name="Ovreas L."/>
            <person name="Rohde M."/>
            <person name="Galperin M.Y."/>
            <person name="Jogler C."/>
        </authorList>
    </citation>
    <scope>NUCLEOTIDE SEQUENCE [LARGE SCALE GENOMIC DNA]</scope>
    <source>
        <strain evidence="11 12">Mal4</strain>
    </source>
</reference>
<comment type="subcellular location">
    <subcellularLocation>
        <location evidence="1">Cell membrane</location>
        <topology evidence="1">Multi-pass membrane protein</topology>
    </subcellularLocation>
    <subcellularLocation>
        <location evidence="6">Membrane</location>
        <topology evidence="6">Multi-pass membrane protein</topology>
    </subcellularLocation>
</comment>
<dbReference type="AlphaFoldDB" id="A0A517ZD60"/>
<evidence type="ECO:0000256" key="4">
    <source>
        <dbReference type="ARBA" id="ARBA00022989"/>
    </source>
</evidence>
<feature type="region of interest" description="Disordered" evidence="7">
    <location>
        <begin position="44"/>
        <end position="77"/>
    </location>
</feature>
<keyword evidence="3 8" id="KW-0812">Transmembrane</keyword>
<feature type="compositionally biased region" description="Low complexity" evidence="7">
    <location>
        <begin position="44"/>
        <end position="69"/>
    </location>
</feature>
<evidence type="ECO:0000256" key="2">
    <source>
        <dbReference type="ARBA" id="ARBA00022475"/>
    </source>
</evidence>
<dbReference type="Pfam" id="PF01618">
    <property type="entry name" value="MotA_ExbB"/>
    <property type="match status" value="1"/>
</dbReference>
<feature type="domain" description="MotA/TolQ/ExbB proton channel" evidence="10">
    <location>
        <begin position="151"/>
        <end position="272"/>
    </location>
</feature>
<sequence length="309" mass="32912" precursor="true">MTGPFPVDGVWTRRLTTTVCLALLFCLAGPFAHAVGDDEVPAAPATEAAATAPAEAAPTDAPPAGEGEATPTTDEDSALPTNIIEIVRSLEYWIIPFALATLIALWFTTERMVVLRRGRVIPKPFVQRFLKLLEEGELERDEALQICEENDSPVANVFAHGIRKWAKPSVEVEQAIIDGGERQVSALRKHLRVINGVATVTPLIGLLGTVWGMLQAFNDIAAAGAMGRTEQLASGIALALVTTAAGLVIAIPSLIAYMYLSGRVDALVMDMDHLAQRVVQCVSAESLAENASRPRKAAGTSKSPQKKAV</sequence>
<dbReference type="RefSeq" id="WP_145371666.1">
    <property type="nucleotide sequence ID" value="NZ_CP036275.1"/>
</dbReference>